<evidence type="ECO:0000256" key="4">
    <source>
        <dbReference type="PROSITE-ProRule" id="PRU00335"/>
    </source>
</evidence>
<evidence type="ECO:0000256" key="1">
    <source>
        <dbReference type="ARBA" id="ARBA00023015"/>
    </source>
</evidence>
<keyword evidence="3" id="KW-0804">Transcription</keyword>
<dbReference type="InterPro" id="IPR009057">
    <property type="entry name" value="Homeodomain-like_sf"/>
</dbReference>
<accession>A0ABT1JJ55</accession>
<organism evidence="6 7">
    <name type="scientific">Actinoalloteichus caeruleus DSM 43889</name>
    <dbReference type="NCBI Taxonomy" id="1120930"/>
    <lineage>
        <taxon>Bacteria</taxon>
        <taxon>Bacillati</taxon>
        <taxon>Actinomycetota</taxon>
        <taxon>Actinomycetes</taxon>
        <taxon>Pseudonocardiales</taxon>
        <taxon>Pseudonocardiaceae</taxon>
        <taxon>Actinoalloteichus</taxon>
        <taxon>Actinoalloteichus cyanogriseus</taxon>
    </lineage>
</organism>
<evidence type="ECO:0000313" key="6">
    <source>
        <dbReference type="EMBL" id="MCP2332541.1"/>
    </source>
</evidence>
<dbReference type="Pfam" id="PF00440">
    <property type="entry name" value="TetR_N"/>
    <property type="match status" value="1"/>
</dbReference>
<feature type="DNA-binding region" description="H-T-H motif" evidence="4">
    <location>
        <begin position="34"/>
        <end position="53"/>
    </location>
</feature>
<evidence type="ECO:0000256" key="2">
    <source>
        <dbReference type="ARBA" id="ARBA00023125"/>
    </source>
</evidence>
<keyword evidence="7" id="KW-1185">Reference proteome</keyword>
<dbReference type="Gene3D" id="1.10.357.10">
    <property type="entry name" value="Tetracycline Repressor, domain 2"/>
    <property type="match status" value="1"/>
</dbReference>
<keyword evidence="2 4" id="KW-0238">DNA-binding</keyword>
<dbReference type="SUPFAM" id="SSF46689">
    <property type="entry name" value="Homeodomain-like"/>
    <property type="match status" value="1"/>
</dbReference>
<feature type="domain" description="HTH tetR-type" evidence="5">
    <location>
        <begin position="11"/>
        <end position="71"/>
    </location>
</feature>
<dbReference type="PROSITE" id="PS50977">
    <property type="entry name" value="HTH_TETR_2"/>
    <property type="match status" value="1"/>
</dbReference>
<keyword evidence="1" id="KW-0805">Transcription regulation</keyword>
<dbReference type="PANTHER" id="PTHR47506">
    <property type="entry name" value="TRANSCRIPTIONAL REGULATORY PROTEIN"/>
    <property type="match status" value="1"/>
</dbReference>
<evidence type="ECO:0000313" key="7">
    <source>
        <dbReference type="Proteomes" id="UP000791080"/>
    </source>
</evidence>
<name>A0ABT1JJ55_ACTCY</name>
<dbReference type="InterPro" id="IPR001647">
    <property type="entry name" value="HTH_TetR"/>
</dbReference>
<dbReference type="InterPro" id="IPR036271">
    <property type="entry name" value="Tet_transcr_reg_TetR-rel_C_sf"/>
</dbReference>
<dbReference type="PANTHER" id="PTHR47506:SF1">
    <property type="entry name" value="HTH-TYPE TRANSCRIPTIONAL REGULATOR YJDC"/>
    <property type="match status" value="1"/>
</dbReference>
<proteinExistence type="predicted"/>
<comment type="caution">
    <text evidence="6">The sequence shown here is derived from an EMBL/GenBank/DDBJ whole genome shotgun (WGS) entry which is preliminary data.</text>
</comment>
<dbReference type="RefSeq" id="WP_026417510.1">
    <property type="nucleotide sequence ID" value="NZ_AUBJ02000001.1"/>
</dbReference>
<dbReference type="Proteomes" id="UP000791080">
    <property type="component" value="Unassembled WGS sequence"/>
</dbReference>
<dbReference type="Gene3D" id="1.10.10.60">
    <property type="entry name" value="Homeodomain-like"/>
    <property type="match status" value="1"/>
</dbReference>
<sequence>MGTPGRGRRRGFDRDEALLTATRLFWERGYDGTSLADLTGAMGISPSSFYAAFGDKRTVFAEAVLGYMRRYTAIYVDAAGEPTARAAVERLLRDSVDEFTDEDRPMGCLTVSAAMTGGADTIDVRRTLEEQQVALTAVVRERIERDLASGALGAEVDPEAWTEWVRVVWEGLSNQANAGTPRERLHEVVTLALRAWPS</sequence>
<reference evidence="6 7" key="2">
    <citation type="submission" date="2022-06" db="EMBL/GenBank/DDBJ databases">
        <title>Genomic Encyclopedia of Type Strains, Phase I: the one thousand microbial genomes (KMG-I) project.</title>
        <authorList>
            <person name="Kyrpides N."/>
        </authorList>
    </citation>
    <scope>NUCLEOTIDE SEQUENCE [LARGE SCALE GENOMIC DNA]</scope>
    <source>
        <strain evidence="6 7">DSM 43889</strain>
    </source>
</reference>
<gene>
    <name evidence="6" type="ORF">G443_002811</name>
</gene>
<evidence type="ECO:0000256" key="3">
    <source>
        <dbReference type="ARBA" id="ARBA00023163"/>
    </source>
</evidence>
<evidence type="ECO:0000259" key="5">
    <source>
        <dbReference type="PROSITE" id="PS50977"/>
    </source>
</evidence>
<dbReference type="EMBL" id="AUBJ02000001">
    <property type="protein sequence ID" value="MCP2332541.1"/>
    <property type="molecule type" value="Genomic_DNA"/>
</dbReference>
<reference evidence="6 7" key="1">
    <citation type="submission" date="2013-07" db="EMBL/GenBank/DDBJ databases">
        <authorList>
            <consortium name="DOE Joint Genome Institute"/>
            <person name="Reeve W."/>
            <person name="Huntemann M."/>
            <person name="Han J."/>
            <person name="Chen A."/>
            <person name="Kyrpides N."/>
            <person name="Mavromatis K."/>
            <person name="Markowitz V."/>
            <person name="Palaniappan K."/>
            <person name="Ivanova N."/>
            <person name="Schaumberg A."/>
            <person name="Pati A."/>
            <person name="Liolios K."/>
            <person name="Nordberg H.P."/>
            <person name="Cantor M.N."/>
            <person name="Hua S.X."/>
            <person name="Woyke T."/>
        </authorList>
    </citation>
    <scope>NUCLEOTIDE SEQUENCE [LARGE SCALE GENOMIC DNA]</scope>
    <source>
        <strain evidence="6 7">DSM 43889</strain>
    </source>
</reference>
<dbReference type="SUPFAM" id="SSF48498">
    <property type="entry name" value="Tetracyclin repressor-like, C-terminal domain"/>
    <property type="match status" value="1"/>
</dbReference>
<protein>
    <submittedName>
        <fullName evidence="6">Transcriptional regulator, TetR family</fullName>
    </submittedName>
</protein>